<evidence type="ECO:0000256" key="5">
    <source>
        <dbReference type="SAM" id="Phobius"/>
    </source>
</evidence>
<sequence>MVFAFVAASSGVATEVLTTVRFAHQVLSGRWYTLLACLLILSASGAMYEFGIYSWALKSALGYDQRAVTTLAFFKDLGSNVDVPVGLLSEVAPPWAISQLAPP</sequence>
<dbReference type="GO" id="GO:0016020">
    <property type="term" value="C:membrane"/>
    <property type="evidence" value="ECO:0007669"/>
    <property type="project" value="UniProtKB-SubCell"/>
</dbReference>
<feature type="domain" description="Nodulin-like" evidence="6">
    <location>
        <begin position="30"/>
        <end position="98"/>
    </location>
</feature>
<keyword evidence="8" id="KW-1185">Reference proteome</keyword>
<evidence type="ECO:0000259" key="6">
    <source>
        <dbReference type="Pfam" id="PF06813"/>
    </source>
</evidence>
<dbReference type="AlphaFoldDB" id="A0A811Q6G7"/>
<evidence type="ECO:0000313" key="7">
    <source>
        <dbReference type="EMBL" id="CAD6252819.1"/>
    </source>
</evidence>
<evidence type="ECO:0000256" key="4">
    <source>
        <dbReference type="ARBA" id="ARBA00023136"/>
    </source>
</evidence>
<dbReference type="InterPro" id="IPR010658">
    <property type="entry name" value="Nodulin-like"/>
</dbReference>
<evidence type="ECO:0000313" key="8">
    <source>
        <dbReference type="Proteomes" id="UP000604825"/>
    </source>
</evidence>
<name>A0A811Q6G7_9POAL</name>
<feature type="transmembrane region" description="Helical" evidence="5">
    <location>
        <begin position="30"/>
        <end position="48"/>
    </location>
</feature>
<evidence type="ECO:0000256" key="2">
    <source>
        <dbReference type="ARBA" id="ARBA00022692"/>
    </source>
</evidence>
<keyword evidence="4 5" id="KW-0472">Membrane</keyword>
<reference evidence="7" key="1">
    <citation type="submission" date="2020-10" db="EMBL/GenBank/DDBJ databases">
        <authorList>
            <person name="Han B."/>
            <person name="Lu T."/>
            <person name="Zhao Q."/>
            <person name="Huang X."/>
            <person name="Zhao Y."/>
        </authorList>
    </citation>
    <scope>NUCLEOTIDE SEQUENCE</scope>
</reference>
<comment type="subcellular location">
    <subcellularLocation>
        <location evidence="1">Membrane</location>
        <topology evidence="1">Multi-pass membrane protein</topology>
    </subcellularLocation>
</comment>
<proteinExistence type="predicted"/>
<dbReference type="PANTHER" id="PTHR21576">
    <property type="entry name" value="UNCHARACTERIZED NODULIN-LIKE PROTEIN"/>
    <property type="match status" value="1"/>
</dbReference>
<dbReference type="Proteomes" id="UP000604825">
    <property type="component" value="Unassembled WGS sequence"/>
</dbReference>
<evidence type="ECO:0000256" key="1">
    <source>
        <dbReference type="ARBA" id="ARBA00004141"/>
    </source>
</evidence>
<comment type="caution">
    <text evidence="7">The sequence shown here is derived from an EMBL/GenBank/DDBJ whole genome shotgun (WGS) entry which is preliminary data.</text>
</comment>
<gene>
    <name evidence="7" type="ORF">NCGR_LOCUS36466</name>
</gene>
<evidence type="ECO:0000256" key="3">
    <source>
        <dbReference type="ARBA" id="ARBA00022989"/>
    </source>
</evidence>
<dbReference type="EMBL" id="CAJGYO010000009">
    <property type="protein sequence ID" value="CAD6252819.1"/>
    <property type="molecule type" value="Genomic_DNA"/>
</dbReference>
<accession>A0A811Q6G7</accession>
<dbReference type="PANTHER" id="PTHR21576:SF30">
    <property type="entry name" value="NODULIN-LIKE FAMILY PROTEIN, EXPRESSED"/>
    <property type="match status" value="1"/>
</dbReference>
<keyword evidence="2 5" id="KW-0812">Transmembrane</keyword>
<keyword evidence="3 5" id="KW-1133">Transmembrane helix</keyword>
<dbReference type="Pfam" id="PF06813">
    <property type="entry name" value="Nodulin-like"/>
    <property type="match status" value="1"/>
</dbReference>
<protein>
    <recommendedName>
        <fullName evidence="6">Nodulin-like domain-containing protein</fullName>
    </recommendedName>
</protein>
<dbReference type="OrthoDB" id="410267at2759"/>
<organism evidence="7 8">
    <name type="scientific">Miscanthus lutarioriparius</name>
    <dbReference type="NCBI Taxonomy" id="422564"/>
    <lineage>
        <taxon>Eukaryota</taxon>
        <taxon>Viridiplantae</taxon>
        <taxon>Streptophyta</taxon>
        <taxon>Embryophyta</taxon>
        <taxon>Tracheophyta</taxon>
        <taxon>Spermatophyta</taxon>
        <taxon>Magnoliopsida</taxon>
        <taxon>Liliopsida</taxon>
        <taxon>Poales</taxon>
        <taxon>Poaceae</taxon>
        <taxon>PACMAD clade</taxon>
        <taxon>Panicoideae</taxon>
        <taxon>Andropogonodae</taxon>
        <taxon>Andropogoneae</taxon>
        <taxon>Saccharinae</taxon>
        <taxon>Miscanthus</taxon>
    </lineage>
</organism>